<comment type="subcellular location">
    <subcellularLocation>
        <location evidence="1 13">Cytoplasm</location>
    </subcellularLocation>
</comment>
<dbReference type="PANTHER" id="PTHR32182">
    <property type="entry name" value="DNA REPLICATION AND REPAIR PROTEIN RECF"/>
    <property type="match status" value="1"/>
</dbReference>
<keyword evidence="7 13" id="KW-0227">DNA damage</keyword>
<evidence type="ECO:0000256" key="3">
    <source>
        <dbReference type="ARBA" id="ARBA00020170"/>
    </source>
</evidence>
<protein>
    <recommendedName>
        <fullName evidence="3 13">DNA replication and repair protein RecF</fullName>
    </recommendedName>
</protein>
<dbReference type="PROSITE" id="PS00617">
    <property type="entry name" value="RECF_1"/>
    <property type="match status" value="1"/>
</dbReference>
<reference evidence="15 16" key="1">
    <citation type="journal article" date="2010" name="Proc. Natl. Acad. Sci. U.S.A.">
        <title>Genome analysis of Bifidobacterium bifidum PRL2010 reveals metabolic pathways for host-derived glycan foraging.</title>
        <authorList>
            <person name="Turroni F."/>
            <person name="Bottacini F."/>
            <person name="Foroni E."/>
            <person name="Mulder I."/>
            <person name="Kim J.H."/>
            <person name="Zomer A."/>
            <person name="Sanchez B."/>
            <person name="Bidossi A."/>
            <person name="Ferrarini A."/>
            <person name="Giubellini V."/>
            <person name="Delledonne M."/>
            <person name="Henrissat B."/>
            <person name="Coutinho P."/>
            <person name="Oggioni M."/>
            <person name="Fitzgerald G.F."/>
            <person name="Mills D."/>
            <person name="Margolles A."/>
            <person name="Kelly D."/>
            <person name="van Sinderen D."/>
            <person name="Ventura M."/>
        </authorList>
    </citation>
    <scope>NUCLEOTIDE SEQUENCE [LARGE SCALE GENOMIC DNA]</scope>
    <source>
        <strain evidence="15 16">PRL2010</strain>
    </source>
</reference>
<evidence type="ECO:0000256" key="11">
    <source>
        <dbReference type="ARBA" id="ARBA00023236"/>
    </source>
</evidence>
<dbReference type="HOGENOM" id="CLU_040267_1_1_11"/>
<proteinExistence type="inferred from homology"/>
<dbReference type="RefSeq" id="WP_013389322.1">
    <property type="nucleotide sequence ID" value="NC_014638.1"/>
</dbReference>
<comment type="function">
    <text evidence="12 13">The RecF protein is involved in DNA metabolism; it is required for DNA replication and normal SOS inducibility. RecF binds preferentially to single-stranded, linear DNA. It also seems to bind ATP.</text>
</comment>
<dbReference type="PATRIC" id="fig|702459.3.peg.3"/>
<dbReference type="OrthoDB" id="9803889at2"/>
<evidence type="ECO:0000256" key="1">
    <source>
        <dbReference type="ARBA" id="ARBA00004496"/>
    </source>
</evidence>
<dbReference type="InterPro" id="IPR003395">
    <property type="entry name" value="RecF/RecN/SMC_N"/>
</dbReference>
<dbReference type="GO" id="GO:0003697">
    <property type="term" value="F:single-stranded DNA binding"/>
    <property type="evidence" value="ECO:0007669"/>
    <property type="project" value="UniProtKB-UniRule"/>
</dbReference>
<evidence type="ECO:0000256" key="4">
    <source>
        <dbReference type="ARBA" id="ARBA00022490"/>
    </source>
</evidence>
<dbReference type="PANTHER" id="PTHR32182:SF0">
    <property type="entry name" value="DNA REPLICATION AND REPAIR PROTEIN RECF"/>
    <property type="match status" value="1"/>
</dbReference>
<comment type="similarity">
    <text evidence="2 13">Belongs to the RecF family.</text>
</comment>
<feature type="binding site" evidence="13">
    <location>
        <begin position="30"/>
        <end position="37"/>
    </location>
    <ligand>
        <name>ATP</name>
        <dbReference type="ChEBI" id="CHEBI:30616"/>
    </ligand>
</feature>
<keyword evidence="5 13" id="KW-0235">DNA replication</keyword>
<dbReference type="SUPFAM" id="SSF52540">
    <property type="entry name" value="P-loop containing nucleoside triphosphate hydrolases"/>
    <property type="match status" value="1"/>
</dbReference>
<keyword evidence="4 13" id="KW-0963">Cytoplasm</keyword>
<dbReference type="InterPro" id="IPR001238">
    <property type="entry name" value="DNA-binding_RecF"/>
</dbReference>
<dbReference type="NCBIfam" id="TIGR00611">
    <property type="entry name" value="recf"/>
    <property type="match status" value="1"/>
</dbReference>
<evidence type="ECO:0000259" key="14">
    <source>
        <dbReference type="Pfam" id="PF02463"/>
    </source>
</evidence>
<evidence type="ECO:0000256" key="6">
    <source>
        <dbReference type="ARBA" id="ARBA00022741"/>
    </source>
</evidence>
<dbReference type="GO" id="GO:0000731">
    <property type="term" value="P:DNA synthesis involved in DNA repair"/>
    <property type="evidence" value="ECO:0007669"/>
    <property type="project" value="TreeGrafter"/>
</dbReference>
<dbReference type="GO" id="GO:0009432">
    <property type="term" value="P:SOS response"/>
    <property type="evidence" value="ECO:0007669"/>
    <property type="project" value="UniProtKB-UniRule"/>
</dbReference>
<name>A0A0H3EAS8_BIFBP</name>
<keyword evidence="10 13" id="KW-0234">DNA repair</keyword>
<dbReference type="InterPro" id="IPR042174">
    <property type="entry name" value="RecF_2"/>
</dbReference>
<evidence type="ECO:0000256" key="7">
    <source>
        <dbReference type="ARBA" id="ARBA00022763"/>
    </source>
</evidence>
<evidence type="ECO:0000256" key="2">
    <source>
        <dbReference type="ARBA" id="ARBA00008016"/>
    </source>
</evidence>
<dbReference type="HAMAP" id="MF_00365">
    <property type="entry name" value="RecF"/>
    <property type="match status" value="1"/>
</dbReference>
<evidence type="ECO:0000256" key="10">
    <source>
        <dbReference type="ARBA" id="ARBA00023204"/>
    </source>
</evidence>
<dbReference type="InterPro" id="IPR018078">
    <property type="entry name" value="DNA-binding_RecF_CS"/>
</dbReference>
<dbReference type="GO" id="GO:0006302">
    <property type="term" value="P:double-strand break repair"/>
    <property type="evidence" value="ECO:0007669"/>
    <property type="project" value="TreeGrafter"/>
</dbReference>
<evidence type="ECO:0000256" key="12">
    <source>
        <dbReference type="ARBA" id="ARBA00025401"/>
    </source>
</evidence>
<dbReference type="Gene3D" id="1.20.1050.90">
    <property type="entry name" value="RecF/RecN/SMC, N-terminal domain"/>
    <property type="match status" value="1"/>
</dbReference>
<dbReference type="AlphaFoldDB" id="A0A0H3EAS8"/>
<feature type="domain" description="RecF/RecN/SMC N-terminal" evidence="14">
    <location>
        <begin position="2"/>
        <end position="395"/>
    </location>
</feature>
<keyword evidence="11 13" id="KW-0742">SOS response</keyword>
<keyword evidence="8 13" id="KW-0067">ATP-binding</keyword>
<dbReference type="Proteomes" id="UP000002312">
    <property type="component" value="Chromosome"/>
</dbReference>
<dbReference type="EMBL" id="CP001840">
    <property type="protein sequence ID" value="ADP35150.1"/>
    <property type="molecule type" value="Genomic_DNA"/>
</dbReference>
<evidence type="ECO:0000313" key="16">
    <source>
        <dbReference type="Proteomes" id="UP000002312"/>
    </source>
</evidence>
<organism evidence="15 16">
    <name type="scientific">Bifidobacterium bifidum (strain PRL2010)</name>
    <dbReference type="NCBI Taxonomy" id="702459"/>
    <lineage>
        <taxon>Bacteria</taxon>
        <taxon>Bacillati</taxon>
        <taxon>Actinomycetota</taxon>
        <taxon>Actinomycetes</taxon>
        <taxon>Bifidobacteriales</taxon>
        <taxon>Bifidobacteriaceae</taxon>
        <taxon>Bifidobacterium</taxon>
    </lineage>
</organism>
<keyword evidence="6 13" id="KW-0547">Nucleotide-binding</keyword>
<evidence type="ECO:0000256" key="5">
    <source>
        <dbReference type="ARBA" id="ARBA00022705"/>
    </source>
</evidence>
<evidence type="ECO:0000313" key="15">
    <source>
        <dbReference type="EMBL" id="ADP35150.1"/>
    </source>
</evidence>
<accession>A0A0H3EAS8</accession>
<evidence type="ECO:0000256" key="8">
    <source>
        <dbReference type="ARBA" id="ARBA00022840"/>
    </source>
</evidence>
<dbReference type="GO" id="GO:0006260">
    <property type="term" value="P:DNA replication"/>
    <property type="evidence" value="ECO:0007669"/>
    <property type="project" value="UniProtKB-UniRule"/>
</dbReference>
<dbReference type="InterPro" id="IPR027417">
    <property type="entry name" value="P-loop_NTPase"/>
</dbReference>
<dbReference type="eggNOG" id="COG1195">
    <property type="taxonomic scope" value="Bacteria"/>
</dbReference>
<sequence>MYISRLALDHYRSWNHCVLDLTPGINILQGANGLGKTNIVEAIEVLSTGLSHRTSSSVPLVQRGEHAATIRANIESVTDPEPADDGVNASADAVYISDMKPVRQTQTTTLEATIAARGANRARINGGQSRYLREILGTLPTVSFTPEDQQLVAGDPAVRRSFINQVASLLIPGYANRLQSFTHVAKQRAALLKQLGQWQRAGSPIDAALSGLEIWTGQFIEAGVALSRDRQRIIAELNKSFGPLYARLAGVAGDLPSNAEIQDAAQDGGEQAAVEYVPSFDEILGTQAPEPLISQHFQRIYPGEVSRGVNLIGPQRDDLLVTLNGMPAREFASNGEMWTLALALKMAQYRALCEYFDTRPVVILDDVFAQLDESRRTEILRFAAAQDQVLITAAAESDIPILPANESTESGEIPVNRIAVADLKRRDEADAERAGEQ</sequence>
<dbReference type="Pfam" id="PF02463">
    <property type="entry name" value="SMC_N"/>
    <property type="match status" value="1"/>
</dbReference>
<dbReference type="KEGG" id="bbp:BBPR_0003"/>
<evidence type="ECO:0000256" key="9">
    <source>
        <dbReference type="ARBA" id="ARBA00023125"/>
    </source>
</evidence>
<evidence type="ECO:0000256" key="13">
    <source>
        <dbReference type="HAMAP-Rule" id="MF_00365"/>
    </source>
</evidence>
<keyword evidence="9 13" id="KW-0238">DNA-binding</keyword>
<dbReference type="Gene3D" id="3.40.50.300">
    <property type="entry name" value="P-loop containing nucleotide triphosphate hydrolases"/>
    <property type="match status" value="1"/>
</dbReference>
<dbReference type="GO" id="GO:0005524">
    <property type="term" value="F:ATP binding"/>
    <property type="evidence" value="ECO:0007669"/>
    <property type="project" value="UniProtKB-UniRule"/>
</dbReference>
<dbReference type="GO" id="GO:0005737">
    <property type="term" value="C:cytoplasm"/>
    <property type="evidence" value="ECO:0007669"/>
    <property type="project" value="UniProtKB-SubCell"/>
</dbReference>
<gene>
    <name evidence="13 15" type="primary">recF</name>
    <name evidence="15" type="ordered locus">BBPR_0003</name>
</gene>